<gene>
    <name evidence="1" type="ORF">ACFQ3L_06950</name>
</gene>
<organism evidence="1 2">
    <name type="scientific">Lacticaseibacillus jixianensis</name>
    <dbReference type="NCBI Taxonomy" id="2486012"/>
    <lineage>
        <taxon>Bacteria</taxon>
        <taxon>Bacillati</taxon>
        <taxon>Bacillota</taxon>
        <taxon>Bacilli</taxon>
        <taxon>Lactobacillales</taxon>
        <taxon>Lactobacillaceae</taxon>
        <taxon>Lacticaseibacillus</taxon>
    </lineage>
</organism>
<evidence type="ECO:0000313" key="1">
    <source>
        <dbReference type="EMBL" id="MFD1393308.1"/>
    </source>
</evidence>
<sequence>MIKLFDDSKPGDVSETWTYNIDFNDTNIWVDGSQLSTSKQYAKLKIWKGNYYLRQLAGTDSANKNQMVYYETVKKDKVGKERKSILATNYRRYVLEIKQKKSIKDADEVLVLLMKNPSSANVIEADTTANLAAHLLNSKLDHYNHIIILNLLPVVTRGVIRLRGYVDDISNSIENVMYRKESIRLPIEERAGDGHLSAETDSQTTEITAEEMKKHIKLNCANIIHSPGHLSLNRRIISNVIKELDDHQINYDVMIATGAIDGANSPTIDGKTKSMGKDAQLILLDQYKKIMEIVTTPCKGDVNNPKHRLLSTIILKSSKTYGYSRHPSATTKIDAAANGLPNPIGIQLNSKGEPSDILWDEDSTQLQDGGLRERL</sequence>
<dbReference type="EMBL" id="JBHTMO010000022">
    <property type="protein sequence ID" value="MFD1393308.1"/>
    <property type="molecule type" value="Genomic_DNA"/>
</dbReference>
<reference evidence="2" key="1">
    <citation type="journal article" date="2019" name="Int. J. Syst. Evol. Microbiol.">
        <title>The Global Catalogue of Microorganisms (GCM) 10K type strain sequencing project: providing services to taxonomists for standard genome sequencing and annotation.</title>
        <authorList>
            <consortium name="The Broad Institute Genomics Platform"/>
            <consortium name="The Broad Institute Genome Sequencing Center for Infectious Disease"/>
            <person name="Wu L."/>
            <person name="Ma J."/>
        </authorList>
    </citation>
    <scope>NUCLEOTIDE SEQUENCE [LARGE SCALE GENOMIC DNA]</scope>
    <source>
        <strain evidence="2">CCM 8911</strain>
    </source>
</reference>
<comment type="caution">
    <text evidence="1">The sequence shown here is derived from an EMBL/GenBank/DDBJ whole genome shotgun (WGS) entry which is preliminary data.</text>
</comment>
<evidence type="ECO:0000313" key="2">
    <source>
        <dbReference type="Proteomes" id="UP001597249"/>
    </source>
</evidence>
<dbReference type="RefSeq" id="WP_125585507.1">
    <property type="nucleotide sequence ID" value="NZ_JBHTMO010000022.1"/>
</dbReference>
<protein>
    <submittedName>
        <fullName evidence="1">DUF1643 domain-containing protein</fullName>
    </submittedName>
</protein>
<proteinExistence type="predicted"/>
<keyword evidence="2" id="KW-1185">Reference proteome</keyword>
<accession>A0ABW4BBA2</accession>
<dbReference type="Proteomes" id="UP001597249">
    <property type="component" value="Unassembled WGS sequence"/>
</dbReference>
<name>A0ABW4BBA2_9LACO</name>